<name>A0ABM9YTS1_9PAST</name>
<keyword evidence="2" id="KW-1185">Reference proteome</keyword>
<organism evidence="1 2">
    <name type="scientific">Actinobacillus minor 202</name>
    <dbReference type="NCBI Taxonomy" id="591023"/>
    <lineage>
        <taxon>Bacteria</taxon>
        <taxon>Pseudomonadati</taxon>
        <taxon>Pseudomonadota</taxon>
        <taxon>Gammaproteobacteria</taxon>
        <taxon>Pasteurellales</taxon>
        <taxon>Pasteurellaceae</taxon>
        <taxon>Actinobacillus</taxon>
    </lineage>
</organism>
<sequence>MLGMPNPNRLTTKSAGTFPLTAELNTRTNCWQKKINNNMKSIAIWLLNISLVKYRLKITLKLSFINLLLAISLQIGRL</sequence>
<dbReference type="EMBL" id="ACFT01000072">
    <property type="protein sequence ID" value="EEV24713.1"/>
    <property type="molecule type" value="Genomic_DNA"/>
</dbReference>
<reference evidence="1 2" key="1">
    <citation type="journal article" date="2010" name="Vet. Microbiol.">
        <title>Production of haemolysins by strains of the Actinobacillus minor/porcitonsillarum complex.</title>
        <authorList>
            <person name="Arya G."/>
            <person name="Niven D.F."/>
        </authorList>
    </citation>
    <scope>NUCLEOTIDE SEQUENCE [LARGE SCALE GENOMIC DNA]</scope>
    <source>
        <strain evidence="2">strain 202</strain>
    </source>
</reference>
<evidence type="ECO:0000313" key="2">
    <source>
        <dbReference type="Proteomes" id="UP000003394"/>
    </source>
</evidence>
<evidence type="ECO:0000313" key="1">
    <source>
        <dbReference type="EMBL" id="EEV24713.1"/>
    </source>
</evidence>
<dbReference type="Proteomes" id="UP000003394">
    <property type="component" value="Unassembled WGS sequence"/>
</dbReference>
<accession>A0ABM9YTS1</accession>
<gene>
    <name evidence="1" type="ORF">AM202_00775</name>
</gene>
<proteinExistence type="predicted"/>
<comment type="caution">
    <text evidence="1">The sequence shown here is derived from an EMBL/GenBank/DDBJ whole genome shotgun (WGS) entry which is preliminary data.</text>
</comment>
<protein>
    <submittedName>
        <fullName evidence="1">Uncharacterized protein</fullName>
    </submittedName>
</protein>